<accession>G5HBP5</accession>
<feature type="transmembrane region" description="Helical" evidence="6">
    <location>
        <begin position="110"/>
        <end position="132"/>
    </location>
</feature>
<dbReference type="GO" id="GO:0055085">
    <property type="term" value="P:transmembrane transport"/>
    <property type="evidence" value="ECO:0007669"/>
    <property type="project" value="UniProtKB-UniRule"/>
</dbReference>
<comment type="similarity">
    <text evidence="6">Belongs to the ABC-4 integral membrane protein family.</text>
</comment>
<keyword evidence="6" id="KW-0813">Transport</keyword>
<name>G5HBP5_9FIRM</name>
<keyword evidence="3 6" id="KW-0812">Transmembrane</keyword>
<dbReference type="GO" id="GO:0005886">
    <property type="term" value="C:plasma membrane"/>
    <property type="evidence" value="ECO:0007669"/>
    <property type="project" value="UniProtKB-SubCell"/>
</dbReference>
<feature type="transmembrane region" description="Helical" evidence="6">
    <location>
        <begin position="199"/>
        <end position="219"/>
    </location>
</feature>
<evidence type="ECO:0000256" key="2">
    <source>
        <dbReference type="ARBA" id="ARBA00022475"/>
    </source>
</evidence>
<dbReference type="AlphaFoldDB" id="G5HBP5"/>
<feature type="transmembrane region" description="Helical" evidence="6">
    <location>
        <begin position="55"/>
        <end position="74"/>
    </location>
</feature>
<gene>
    <name evidence="8" type="ORF">HMPREF9469_00007</name>
</gene>
<dbReference type="InterPro" id="IPR052536">
    <property type="entry name" value="ABC-4_Integral_Memb_Prot"/>
</dbReference>
<feature type="transmembrane region" description="Helical" evidence="6">
    <location>
        <begin position="540"/>
        <end position="562"/>
    </location>
</feature>
<dbReference type="InterPro" id="IPR003838">
    <property type="entry name" value="ABC3_permease_C"/>
</dbReference>
<feature type="transmembrane region" description="Helical" evidence="6">
    <location>
        <begin position="231"/>
        <end position="253"/>
    </location>
</feature>
<dbReference type="eggNOG" id="COG0577">
    <property type="taxonomic scope" value="Bacteria"/>
</dbReference>
<keyword evidence="2 6" id="KW-1003">Cell membrane</keyword>
<reference evidence="8 9" key="1">
    <citation type="submission" date="2011-08" db="EMBL/GenBank/DDBJ databases">
        <title>The Genome Sequence of Clostridium citroniae WAL-17108.</title>
        <authorList>
            <consortium name="The Broad Institute Genome Sequencing Platform"/>
            <person name="Earl A."/>
            <person name="Ward D."/>
            <person name="Feldgarden M."/>
            <person name="Gevers D."/>
            <person name="Finegold S.M."/>
            <person name="Summanen P.H."/>
            <person name="Molitoris D.R."/>
            <person name="Vaisanen M.L."/>
            <person name="Daigneault M."/>
            <person name="Allen-Vercoe E."/>
            <person name="Young S.K."/>
            <person name="Zeng Q."/>
            <person name="Gargeya S."/>
            <person name="Fitzgerald M."/>
            <person name="Haas B."/>
            <person name="Abouelleil A."/>
            <person name="Alvarado L."/>
            <person name="Arachchi H.M."/>
            <person name="Berlin A."/>
            <person name="Brown A."/>
            <person name="Chapman S.B."/>
            <person name="Chen Z."/>
            <person name="Dunbar C."/>
            <person name="Freedman E."/>
            <person name="Gearin G."/>
            <person name="Gellesch M."/>
            <person name="Goldberg J."/>
            <person name="Griggs A."/>
            <person name="Gujja S."/>
            <person name="Heiman D."/>
            <person name="Howarth C."/>
            <person name="Larson L."/>
            <person name="Lui A."/>
            <person name="MacDonald P.J.P."/>
            <person name="Montmayeur A."/>
            <person name="Murphy C."/>
            <person name="Neiman D."/>
            <person name="Pearson M."/>
            <person name="Priest M."/>
            <person name="Roberts A."/>
            <person name="Saif S."/>
            <person name="Shea T."/>
            <person name="Shenoy N."/>
            <person name="Sisk P."/>
            <person name="Stolte C."/>
            <person name="Sykes S."/>
            <person name="Wortman J."/>
            <person name="Nusbaum C."/>
            <person name="Birren B."/>
        </authorList>
    </citation>
    <scope>NUCLEOTIDE SEQUENCE [LARGE SCALE GENOMIC DNA]</scope>
    <source>
        <strain evidence="8 9">WAL-17108</strain>
    </source>
</reference>
<evidence type="ECO:0000313" key="8">
    <source>
        <dbReference type="EMBL" id="EHF01130.1"/>
    </source>
</evidence>
<dbReference type="PANTHER" id="PTHR46795">
    <property type="entry name" value="ABC TRANSPORTER PERMEASE-RELATED-RELATED"/>
    <property type="match status" value="1"/>
</dbReference>
<dbReference type="Proteomes" id="UP000003763">
    <property type="component" value="Unassembled WGS sequence"/>
</dbReference>
<dbReference type="HOGENOM" id="CLU_022800_1_1_9"/>
<feature type="transmembrane region" description="Helical" evidence="6">
    <location>
        <begin position="634"/>
        <end position="656"/>
    </location>
</feature>
<proteinExistence type="inferred from homology"/>
<feature type="transmembrane region" description="Helical" evidence="6">
    <location>
        <begin position="596"/>
        <end position="619"/>
    </location>
</feature>
<keyword evidence="5 6" id="KW-0472">Membrane</keyword>
<evidence type="ECO:0000313" key="9">
    <source>
        <dbReference type="Proteomes" id="UP000003763"/>
    </source>
</evidence>
<protein>
    <recommendedName>
        <fullName evidence="7">ABC3 transporter permease C-terminal domain-containing protein</fullName>
    </recommendedName>
</protein>
<feature type="transmembrane region" description="Helical" evidence="6">
    <location>
        <begin position="152"/>
        <end position="170"/>
    </location>
</feature>
<dbReference type="InterPro" id="IPR027022">
    <property type="entry name" value="ABC_permease_BceB-typ"/>
</dbReference>
<sequence length="662" mass="74404">MQPEMLKKSAEDYLIYFFTLTFAVCLFYTFNSIEVQFMSLKLPDTYNFLEAAKSVMRGCSVFVCLIIGFLIIYSNSFLMKRRKREFAIYGVLGMEQKDIGRLLTRETVRIGGFSLLCGLPLGIAVSQLLAMATAKLAYGSVEKYTFVFSAEALAYAVFFFVLTFVVVHVFRLRELRKMQLVDLLQAERKNEEIPEKGNVGILLFSFSLLLTGAGYWVIFAWKNVDFFKTTAVFSALIAVGTLLLFLSAAPLVLKILKKKKRFYYRNLNLFVVNQLGSRMKKEGFSLAVVCILMYFSVSVMGIGTGLGQSFISEKSKMAPYDLSVVYYYGGIGKNDEALKRGTIKESLEMQNAETADFLGNTGELTIYEHDNLTSAMMFGNFETKSKLQIPLTGNVPIEIVGVDDYNQIRALQGKPQVVLGESEYALTYNEPSAEKMLKSYMEQGKTLSIAGAELSLKKDGLYRQTIYNRNVYLDFGTLIVPQKIAEKNSPVMKVMDAILTGEKEDGYQAIHRDEMQRRLRDFLFQSREDLFIEFLSDQVMVTYLGIYLGITFLVTAGAVLALQQLTQTTDNETYYGLLYKLGAGTGTMKKALKAQLGIYFGLPLFVAAIHSGITIYGIYRGVPYLSAWDIAQNVLFAAGLAVTMYSIYFITTYAGCKRILKL</sequence>
<evidence type="ECO:0000256" key="4">
    <source>
        <dbReference type="ARBA" id="ARBA00022989"/>
    </source>
</evidence>
<dbReference type="PIRSF" id="PIRSF018968">
    <property type="entry name" value="ABC_permease_BceB"/>
    <property type="match status" value="1"/>
</dbReference>
<organism evidence="8 9">
    <name type="scientific">[Clostridium] citroniae WAL-17108</name>
    <dbReference type="NCBI Taxonomy" id="742733"/>
    <lineage>
        <taxon>Bacteria</taxon>
        <taxon>Bacillati</taxon>
        <taxon>Bacillota</taxon>
        <taxon>Clostridia</taxon>
        <taxon>Lachnospirales</taxon>
        <taxon>Lachnospiraceae</taxon>
        <taxon>Enterocloster</taxon>
    </lineage>
</organism>
<dbReference type="PANTHER" id="PTHR46795:SF3">
    <property type="entry name" value="ABC TRANSPORTER PERMEASE"/>
    <property type="match status" value="1"/>
</dbReference>
<dbReference type="PATRIC" id="fig|742733.3.peg.6"/>
<feature type="domain" description="ABC3 transporter permease C-terminal" evidence="7">
    <location>
        <begin position="60"/>
        <end position="179"/>
    </location>
</feature>
<evidence type="ECO:0000256" key="1">
    <source>
        <dbReference type="ARBA" id="ARBA00004651"/>
    </source>
</evidence>
<keyword evidence="4 6" id="KW-1133">Transmembrane helix</keyword>
<dbReference type="EMBL" id="ADLJ01000001">
    <property type="protein sequence ID" value="EHF01130.1"/>
    <property type="molecule type" value="Genomic_DNA"/>
</dbReference>
<evidence type="ECO:0000256" key="6">
    <source>
        <dbReference type="PIRNR" id="PIRNR018968"/>
    </source>
</evidence>
<evidence type="ECO:0000259" key="7">
    <source>
        <dbReference type="Pfam" id="PF02687"/>
    </source>
</evidence>
<comment type="caution">
    <text evidence="8">The sequence shown here is derived from an EMBL/GenBank/DDBJ whole genome shotgun (WGS) entry which is preliminary data.</text>
</comment>
<evidence type="ECO:0000256" key="3">
    <source>
        <dbReference type="ARBA" id="ARBA00022692"/>
    </source>
</evidence>
<comment type="subcellular location">
    <subcellularLocation>
        <location evidence="1 6">Cell membrane</location>
        <topology evidence="1 6">Multi-pass membrane protein</topology>
    </subcellularLocation>
</comment>
<feature type="transmembrane region" description="Helical" evidence="6">
    <location>
        <begin position="12"/>
        <end position="30"/>
    </location>
</feature>
<evidence type="ECO:0000256" key="5">
    <source>
        <dbReference type="ARBA" id="ARBA00023136"/>
    </source>
</evidence>
<dbReference type="Pfam" id="PF02687">
    <property type="entry name" value="FtsX"/>
    <property type="match status" value="1"/>
</dbReference>
<feature type="transmembrane region" description="Helical" evidence="6">
    <location>
        <begin position="284"/>
        <end position="306"/>
    </location>
</feature>